<dbReference type="PANTHER" id="PTHR21089:SF1">
    <property type="entry name" value="BIFUNCTIONAL 3-DEHYDROQUINATE DEHYDRATASE_SHIKIMATE DEHYDROGENASE, CHLOROPLASTIC"/>
    <property type="match status" value="1"/>
</dbReference>
<gene>
    <name evidence="5" type="ORF">RQ831_13460</name>
</gene>
<sequence length="264" mass="27400">MSESLNGATRLYPIVGDPIAQVKSPSGVTRTLAERGHNAICVPAHVAPGDLTDFFGTMARVRNVDGVIVTVPHKFASFAFCASTTPRAKVLRAVNSIRRNPDGSWHGDMSDGQAFVQAQTGAGAKPQGARALLVGAGGAGSAIGLALLEAGVRELVVHDSDAARVDRLLGVLREQGKGEVRAGTADPTGFDMVCNATPSGMREGDPLPVAADLLRPAMSVGDVITAPEVTPLLQAARAIGCRTATGVDMFRVVQGLIVDFLLDR</sequence>
<evidence type="ECO:0000259" key="4">
    <source>
        <dbReference type="Pfam" id="PF08501"/>
    </source>
</evidence>
<protein>
    <submittedName>
        <fullName evidence="5">Shikimate dehydrogenase</fullName>
    </submittedName>
</protein>
<keyword evidence="3" id="KW-0057">Aromatic amino acid biosynthesis</keyword>
<dbReference type="Pfam" id="PF08501">
    <property type="entry name" value="Shikimate_dh_N"/>
    <property type="match status" value="1"/>
</dbReference>
<dbReference type="SUPFAM" id="SSF53223">
    <property type="entry name" value="Aminoacid dehydrogenase-like, N-terminal domain"/>
    <property type="match status" value="1"/>
</dbReference>
<evidence type="ECO:0000313" key="5">
    <source>
        <dbReference type="EMBL" id="MDT8332065.1"/>
    </source>
</evidence>
<dbReference type="EMBL" id="JAVVDO010000021">
    <property type="protein sequence ID" value="MDT8332065.1"/>
    <property type="molecule type" value="Genomic_DNA"/>
</dbReference>
<dbReference type="RefSeq" id="WP_314282624.1">
    <property type="nucleotide sequence ID" value="NZ_JAVVDO010000021.1"/>
</dbReference>
<evidence type="ECO:0000256" key="3">
    <source>
        <dbReference type="ARBA" id="ARBA00023141"/>
    </source>
</evidence>
<accession>A0ABU3MIB6</accession>
<evidence type="ECO:0000256" key="2">
    <source>
        <dbReference type="ARBA" id="ARBA00023002"/>
    </source>
</evidence>
<dbReference type="InterPro" id="IPR046346">
    <property type="entry name" value="Aminoacid_DH-like_N_sf"/>
</dbReference>
<dbReference type="SUPFAM" id="SSF51735">
    <property type="entry name" value="NAD(P)-binding Rossmann-fold domains"/>
    <property type="match status" value="1"/>
</dbReference>
<keyword evidence="2" id="KW-0560">Oxidoreductase</keyword>
<name>A0ABU3MIB6_9PROT</name>
<keyword evidence="3" id="KW-0028">Amino-acid biosynthesis</keyword>
<comment type="caution">
    <text evidence="5">The sequence shown here is derived from an EMBL/GenBank/DDBJ whole genome shotgun (WGS) entry which is preliminary data.</text>
</comment>
<dbReference type="Gene3D" id="3.40.50.720">
    <property type="entry name" value="NAD(P)-binding Rossmann-like Domain"/>
    <property type="match status" value="1"/>
</dbReference>
<evidence type="ECO:0000313" key="6">
    <source>
        <dbReference type="Proteomes" id="UP001258945"/>
    </source>
</evidence>
<dbReference type="Gene3D" id="3.40.50.10860">
    <property type="entry name" value="Leucine Dehydrogenase, chain A, domain 1"/>
    <property type="match status" value="1"/>
</dbReference>
<keyword evidence="6" id="KW-1185">Reference proteome</keyword>
<comment type="pathway">
    <text evidence="1">Metabolic intermediate biosynthesis; chorismate biosynthesis; chorismate from D-erythrose 4-phosphate and phosphoenolpyruvate: step 4/7.</text>
</comment>
<evidence type="ECO:0000256" key="1">
    <source>
        <dbReference type="ARBA" id="ARBA00004871"/>
    </source>
</evidence>
<dbReference type="Proteomes" id="UP001258945">
    <property type="component" value="Unassembled WGS sequence"/>
</dbReference>
<organism evidence="5 6">
    <name type="scientific">Roseomonas gilardii</name>
    <dbReference type="NCBI Taxonomy" id="257708"/>
    <lineage>
        <taxon>Bacteria</taxon>
        <taxon>Pseudomonadati</taxon>
        <taxon>Pseudomonadota</taxon>
        <taxon>Alphaproteobacteria</taxon>
        <taxon>Acetobacterales</taxon>
        <taxon>Roseomonadaceae</taxon>
        <taxon>Roseomonas</taxon>
    </lineage>
</organism>
<dbReference type="InterPro" id="IPR036291">
    <property type="entry name" value="NAD(P)-bd_dom_sf"/>
</dbReference>
<dbReference type="InterPro" id="IPR013708">
    <property type="entry name" value="Shikimate_DH-bd_N"/>
</dbReference>
<dbReference type="InterPro" id="IPR022893">
    <property type="entry name" value="Shikimate_DH_fam"/>
</dbReference>
<reference evidence="5 6" key="1">
    <citation type="journal article" date="2019" name="Microb. Pathog.">
        <title>Comparison of VITEK 2, MALDI-TOF MS, 16S rRNA gene sequencing, and whole-genome sequencing for identification of Roseomonas mucosa.</title>
        <authorList>
            <person name="Rudolph W.W."/>
            <person name="Gunzer F."/>
            <person name="Trauth M."/>
            <person name="Bunk B."/>
            <person name="Bigge R."/>
            <person name="Schrottner P."/>
        </authorList>
    </citation>
    <scope>NUCLEOTIDE SEQUENCE [LARGE SCALE GENOMIC DNA]</scope>
    <source>
        <strain evidence="5 6">DSM 103800</strain>
    </source>
</reference>
<proteinExistence type="predicted"/>
<feature type="domain" description="Shikimate dehydrogenase substrate binding N-terminal" evidence="4">
    <location>
        <begin position="14"/>
        <end position="97"/>
    </location>
</feature>
<dbReference type="PANTHER" id="PTHR21089">
    <property type="entry name" value="SHIKIMATE DEHYDROGENASE"/>
    <property type="match status" value="1"/>
</dbReference>